<feature type="domain" description="Hom-end-associated Hint" evidence="1">
    <location>
        <begin position="349"/>
        <end position="386"/>
    </location>
</feature>
<dbReference type="EMBL" id="WQLB01000002">
    <property type="protein sequence ID" value="MVN85637.1"/>
    <property type="molecule type" value="Genomic_DNA"/>
</dbReference>
<dbReference type="GO" id="GO:0016539">
    <property type="term" value="P:intein-mediated protein splicing"/>
    <property type="evidence" value="ECO:0007669"/>
    <property type="project" value="InterPro"/>
</dbReference>
<dbReference type="InterPro" id="IPR007868">
    <property type="entry name" value="Hom_end_hint"/>
</dbReference>
<dbReference type="SUPFAM" id="SSF51294">
    <property type="entry name" value="Hedgehog/intein (Hint) domain"/>
    <property type="match status" value="1"/>
</dbReference>
<dbReference type="InterPro" id="IPR036844">
    <property type="entry name" value="Hint_dom_sf"/>
</dbReference>
<proteinExistence type="predicted"/>
<protein>
    <recommendedName>
        <fullName evidence="1">Hom-end-associated Hint domain-containing protein</fullName>
    </recommendedName>
</protein>
<evidence type="ECO:0000313" key="3">
    <source>
        <dbReference type="Proteomes" id="UP000483286"/>
    </source>
</evidence>
<dbReference type="RefSeq" id="WP_157457635.1">
    <property type="nucleotide sequence ID" value="NZ_WQLB01000002.1"/>
</dbReference>
<dbReference type="Gene3D" id="2.170.16.10">
    <property type="entry name" value="Hedgehog/Intein (Hint) domain"/>
    <property type="match status" value="1"/>
</dbReference>
<evidence type="ECO:0000259" key="1">
    <source>
        <dbReference type="Pfam" id="PF05203"/>
    </source>
</evidence>
<sequence>MSTYPQLQAQFAQAMTSSLDNSAALALTDDPVLTQVTALVNALPYYGDMTIEQVHRSALATLLEVNMPNPGIAPHPSDSGFGYYTSYSYNGNFSGYQNAFYSGVALSATANAVATQVQAASGNLNNQWWGNFGVTVLTDAVRLAVSPSLDTGKLSTDLSSDNAALLPALSASYLGVFSTGFSPTAAVVSAVLGAGQGSAAVSLLSDAAVKGQFTSNINQAVAMGGDSTNAAVWFLFNLWISLKALGAPNVDDIIQRSAAGGLTVPAQVGPGVWWSGGYTSWFAALSGSDVSAQAAGTIAADLPETEMTAVASDPPVVPIPFSTSEPHGYATSLCNWGALNWYNPPPSSCFGRGTLVLMADGAAQAIETLAIGDEVLSSQGPRRVVLVESPLRQGRALYQLNGLEVFVTSAHPFRCAISGAGLAPALAAVDPWALMDSLPDRIRDGVTALRPGSRLQGWQQGETEVEVTQLTALQGDDAEERVYDLLLERWTEDKPAYYVGGPDTFLAAESETADPSFDLACTVAVASALQGMIGSTHAEVATVRQVAEALSQLRLPPSEDASAVLAVPATLPAVPDVNFYLREGRWDEQASMLEAQLIRQHARTIRRRLSRPALTGSGRSDTSAGLIVRDLELLGDSGLPPQVNSTLEFRLRGAGLQSRQEGDRVFALPLGQGEKTRWLLLLDQLIDFKVAGGSGGPAALVGTLSAETLVIGHFRFNLELQATQGVQEHFLFSPEGVIVGRLAVEEVTLHPSGPEVSSAEAPGVGQQMARAVQTGEHLAEQFRQVGAHRLARTRVSGN</sequence>
<evidence type="ECO:0000313" key="2">
    <source>
        <dbReference type="EMBL" id="MVN85637.1"/>
    </source>
</evidence>
<dbReference type="Proteomes" id="UP000483286">
    <property type="component" value="Unassembled WGS sequence"/>
</dbReference>
<keyword evidence="3" id="KW-1185">Reference proteome</keyword>
<comment type="caution">
    <text evidence="2">The sequence shown here is derived from an EMBL/GenBank/DDBJ whole genome shotgun (WGS) entry which is preliminary data.</text>
</comment>
<organism evidence="2 3">
    <name type="scientific">Deinococcus arboris</name>
    <dbReference type="NCBI Taxonomy" id="2682977"/>
    <lineage>
        <taxon>Bacteria</taxon>
        <taxon>Thermotogati</taxon>
        <taxon>Deinococcota</taxon>
        <taxon>Deinococci</taxon>
        <taxon>Deinococcales</taxon>
        <taxon>Deinococcaceae</taxon>
        <taxon>Deinococcus</taxon>
    </lineage>
</organism>
<dbReference type="PROSITE" id="PS50817">
    <property type="entry name" value="INTEIN_N_TER"/>
    <property type="match status" value="1"/>
</dbReference>
<dbReference type="Pfam" id="PF05203">
    <property type="entry name" value="Hom_end_hint"/>
    <property type="match status" value="1"/>
</dbReference>
<dbReference type="AlphaFoldDB" id="A0A7C9LK87"/>
<gene>
    <name evidence="2" type="ORF">GO986_02545</name>
</gene>
<reference evidence="2 3" key="1">
    <citation type="submission" date="2019-12" db="EMBL/GenBank/DDBJ databases">
        <title>Deinococcus sp. HMF7620 Genome sequencing and assembly.</title>
        <authorList>
            <person name="Kang H."/>
            <person name="Kim H."/>
            <person name="Joh K."/>
        </authorList>
    </citation>
    <scope>NUCLEOTIDE SEQUENCE [LARGE SCALE GENOMIC DNA]</scope>
    <source>
        <strain evidence="2 3">HMF7620</strain>
    </source>
</reference>
<accession>A0A7C9LK87</accession>
<dbReference type="InterPro" id="IPR006141">
    <property type="entry name" value="Intein_N"/>
</dbReference>
<name>A0A7C9LK87_9DEIO</name>